<evidence type="ECO:0000256" key="8">
    <source>
        <dbReference type="ARBA" id="ARBA00022884"/>
    </source>
</evidence>
<dbReference type="InterPro" id="IPR050698">
    <property type="entry name" value="MBL"/>
</dbReference>
<organism evidence="15">
    <name type="scientific">Fervidicoccus fontis</name>
    <dbReference type="NCBI Taxonomy" id="683846"/>
    <lineage>
        <taxon>Archaea</taxon>
        <taxon>Thermoproteota</taxon>
        <taxon>Thermoprotei</taxon>
        <taxon>Fervidicoccales</taxon>
        <taxon>Fervidicoccaceae</taxon>
        <taxon>Fervidicoccus</taxon>
    </lineage>
</organism>
<evidence type="ECO:0000256" key="11">
    <source>
        <dbReference type="ARBA" id="ARBA00023163"/>
    </source>
</evidence>
<dbReference type="Pfam" id="PF17214">
    <property type="entry name" value="KH_TffA"/>
    <property type="match status" value="1"/>
</dbReference>
<dbReference type="Gene3D" id="3.30.300.20">
    <property type="match status" value="1"/>
</dbReference>
<keyword evidence="6 12" id="KW-0862">Zinc</keyword>
<keyword evidence="3 12" id="KW-0479">Metal-binding</keyword>
<evidence type="ECO:0000256" key="12">
    <source>
        <dbReference type="HAMAP-Rule" id="MF_00870"/>
    </source>
</evidence>
<dbReference type="EMBL" id="DSFE01000073">
    <property type="protein sequence ID" value="HEU97860.1"/>
    <property type="molecule type" value="Genomic_DNA"/>
</dbReference>
<feature type="binding site" evidence="12">
    <location>
        <position position="252"/>
    </location>
    <ligand>
        <name>Zn(2+)</name>
        <dbReference type="ChEBI" id="CHEBI:29105"/>
        <label>2</label>
    </ligand>
</feature>
<dbReference type="CDD" id="cd16295">
    <property type="entry name" value="TTHA0252-CPSF-like_MBL-fold"/>
    <property type="match status" value="1"/>
</dbReference>
<keyword evidence="11" id="KW-0804">Transcription</keyword>
<accession>A0A7C2YZJ1</accession>
<feature type="binding site" evidence="12">
    <location>
        <position position="335"/>
    </location>
    <ligand>
        <name>Zn(2+)</name>
        <dbReference type="ChEBI" id="CHEBI:29105"/>
        <label>1</label>
    </ligand>
</feature>
<evidence type="ECO:0000256" key="7">
    <source>
        <dbReference type="ARBA" id="ARBA00022839"/>
    </source>
</evidence>
<evidence type="ECO:0000256" key="2">
    <source>
        <dbReference type="ARBA" id="ARBA00022722"/>
    </source>
</evidence>
<feature type="binding site" evidence="12">
    <location>
        <position position="358"/>
    </location>
    <ligand>
        <name>Zn(2+)</name>
        <dbReference type="ChEBI" id="CHEBI:29105"/>
        <label>2</label>
    </ligand>
</feature>
<evidence type="ECO:0000259" key="14">
    <source>
        <dbReference type="SMART" id="SM01027"/>
    </source>
</evidence>
<dbReference type="SMART" id="SM00849">
    <property type="entry name" value="Lactamase_B"/>
    <property type="match status" value="1"/>
</dbReference>
<evidence type="ECO:0000256" key="5">
    <source>
        <dbReference type="ARBA" id="ARBA00022801"/>
    </source>
</evidence>
<keyword evidence="9 12" id="KW-0805">Transcription regulation</keyword>
<feature type="binding site" evidence="12">
    <location>
        <position position="358"/>
    </location>
    <ligand>
        <name>Zn(2+)</name>
        <dbReference type="ChEBI" id="CHEBI:29105"/>
        <label>1</label>
    </ligand>
</feature>
<keyword evidence="4 12" id="KW-0255">Endonuclease</keyword>
<dbReference type="InterPro" id="IPR022712">
    <property type="entry name" value="Beta_Casp"/>
</dbReference>
<dbReference type="PANTHER" id="PTHR11203">
    <property type="entry name" value="CLEAVAGE AND POLYADENYLATION SPECIFICITY FACTOR FAMILY MEMBER"/>
    <property type="match status" value="1"/>
</dbReference>
<evidence type="ECO:0000256" key="6">
    <source>
        <dbReference type="ARBA" id="ARBA00022833"/>
    </source>
</evidence>
<comment type="subunit">
    <text evidence="12">Homodimer. Interacts with RNA polymerase (RNAP), interacts with the Spt4-Spt5 complex.</text>
</comment>
<keyword evidence="2 12" id="KW-0540">Nuclease</keyword>
<comment type="caution">
    <text evidence="12">Lacks conserved residue(s) required for the propagation of feature annotation.</text>
</comment>
<evidence type="ECO:0000256" key="3">
    <source>
        <dbReference type="ARBA" id="ARBA00022723"/>
    </source>
</evidence>
<evidence type="ECO:0000259" key="13">
    <source>
        <dbReference type="SMART" id="SM00849"/>
    </source>
</evidence>
<dbReference type="Pfam" id="PF07521">
    <property type="entry name" value="RMMBL"/>
    <property type="match status" value="1"/>
</dbReference>
<dbReference type="GO" id="GO:0004521">
    <property type="term" value="F:RNA endonuclease activity"/>
    <property type="evidence" value="ECO:0007669"/>
    <property type="project" value="UniProtKB-UniRule"/>
</dbReference>
<proteinExistence type="inferred from homology"/>
<reference evidence="15" key="1">
    <citation type="journal article" date="2020" name="mSystems">
        <title>Genome- and Community-Level Interaction Insights into Carbon Utilization and Element Cycling Functions of Hydrothermarchaeota in Hydrothermal Sediment.</title>
        <authorList>
            <person name="Zhou Z."/>
            <person name="Liu Y."/>
            <person name="Xu W."/>
            <person name="Pan J."/>
            <person name="Luo Z.H."/>
            <person name="Li M."/>
        </authorList>
    </citation>
    <scope>NUCLEOTIDE SEQUENCE [LARGE SCALE GENOMIC DNA]</scope>
    <source>
        <strain evidence="15">SpSt-1259</strain>
    </source>
</reference>
<dbReference type="HAMAP" id="MF_00870">
    <property type="entry name" value="FttA"/>
    <property type="match status" value="1"/>
</dbReference>
<dbReference type="NCBIfam" id="TIGR03675">
    <property type="entry name" value="arCOG00543"/>
    <property type="match status" value="1"/>
</dbReference>
<evidence type="ECO:0000256" key="1">
    <source>
        <dbReference type="ARBA" id="ARBA00022472"/>
    </source>
</evidence>
<dbReference type="InterPro" id="IPR033769">
    <property type="entry name" value="TffA_KH"/>
</dbReference>
<dbReference type="GO" id="GO:0003677">
    <property type="term" value="F:DNA binding"/>
    <property type="evidence" value="ECO:0007669"/>
    <property type="project" value="UniProtKB-KW"/>
</dbReference>
<comment type="function">
    <text evidence="12">Terminates transcription on the whole genome. Termination is linked to FttA-mediated RNA cleavage and does not require NTP hydrolysis. Cleaves endonucleolytically at the RNA exit channel of RNA polymerase (RNAP); the 5'-3' exonuclease activity of this protein degrades the nascent RNA released from RNAP.</text>
</comment>
<dbReference type="Pfam" id="PF10996">
    <property type="entry name" value="Beta-Casp"/>
    <property type="match status" value="1"/>
</dbReference>
<sequence length="646" mass="71873">MNSNIAKRASSIAKLRNSIISLVPQEAMMTSIEFEGPEIAIYVKNPGILLEQMGIIREIAKTIRKRVVIRTDPEIRKSKEEAKKIIAELVPKEAEIKAIEFDEVLGDVIIKAEKPGLVIGKGGNIRRDIIIKTGWRPVIIRAPPTSSKILDGILSQLIGESSYRRSFLRSIGERIHRDPLFKVRGVRITALGGFQEVGRSAILVETEESRILLDAGAGPGASSFPDMAPRFDVEQLKLEELDAVVISHAHLDHVGMLPILFKYGYNGPVYATKATRDIMVLTQLDYLDIMTREGRIPPYTQREIRKEILHTITVEYGDVTDIAPDVRLTLYDAGHILGSAMVHLHIGNGMHNIVYTGDFKYAHTRLLSKANDKFPRVETLIMESTYGETKLPSRAEAEANLLSIIKKTAERGGKTLIPIMSVGRGQEIMLVIAEALKTGALPPMPVYIEGMVTEVTAIHTHYPELMSPAVERAIHAGENPFYNENFIVVQDRDKRQEIAEGEPSVILATSGMLNGGPSVEYLKLLAEDQRNSLVFVSFQVEGTLGRKIKDGQRELTLMSNDGKLVPVKVNMEVHSVEGFSGHSDRNELLHFLENIEPKPRNIILNHGEPSAITQLMSAIEKKKYSVKWLNGARIYAPYNLESVLLL</sequence>
<comment type="caution">
    <text evidence="15">The sequence shown here is derived from an EMBL/GenBank/DDBJ whole genome shotgun (WGS) entry which is preliminary data.</text>
</comment>
<dbReference type="Proteomes" id="UP000885664">
    <property type="component" value="Unassembled WGS sequence"/>
</dbReference>
<evidence type="ECO:0000256" key="9">
    <source>
        <dbReference type="ARBA" id="ARBA00023015"/>
    </source>
</evidence>
<dbReference type="InterPro" id="IPR015946">
    <property type="entry name" value="KH_dom-like_a/b"/>
</dbReference>
<dbReference type="EC" id="3.1.-.-" evidence="12"/>
<feature type="binding site" evidence="12">
    <location>
        <position position="248"/>
    </location>
    <ligand>
        <name>Zn(2+)</name>
        <dbReference type="ChEBI" id="CHEBI:29105"/>
        <label>1</label>
    </ligand>
</feature>
<dbReference type="Gene3D" id="3.40.50.10890">
    <property type="match status" value="1"/>
</dbReference>
<comment type="similarity">
    <text evidence="12">Belongs to the metallo-beta-lactamase superfamily. RNA-metabolizing metallo-beta-lactamase-like family. FttA subfamily.</text>
</comment>
<keyword evidence="5 12" id="KW-0378">Hydrolase</keyword>
<dbReference type="CDD" id="cd22532">
    <property type="entry name" value="KH-II_CPSF_arch_rpt1"/>
    <property type="match status" value="1"/>
</dbReference>
<dbReference type="Gene3D" id="3.30.300.230">
    <property type="match status" value="1"/>
</dbReference>
<dbReference type="GO" id="GO:0003723">
    <property type="term" value="F:RNA binding"/>
    <property type="evidence" value="ECO:0007669"/>
    <property type="project" value="UniProtKB-UniRule"/>
</dbReference>
<dbReference type="AlphaFoldDB" id="A0A7C2YZJ1"/>
<comment type="cofactor">
    <cofactor evidence="12">
        <name>Zn(2+)</name>
        <dbReference type="ChEBI" id="CHEBI:29105"/>
    </cofactor>
    <text evidence="12">Binds 2 Zn(2+) ions, which are required for nuclease activity.</text>
</comment>
<feature type="binding site" evidence="12">
    <location>
        <position position="250"/>
    </location>
    <ligand>
        <name>Zn(2+)</name>
        <dbReference type="ChEBI" id="CHEBI:29105"/>
        <label>1</label>
    </ligand>
</feature>
<feature type="domain" description="Beta-Casp" evidence="14">
    <location>
        <begin position="425"/>
        <end position="548"/>
    </location>
</feature>
<dbReference type="InterPro" id="IPR036866">
    <property type="entry name" value="RibonucZ/Hydroxyglut_hydro"/>
</dbReference>
<feature type="region of interest" description="KHb" evidence="12">
    <location>
        <begin position="77"/>
        <end position="144"/>
    </location>
</feature>
<dbReference type="SMART" id="SM01027">
    <property type="entry name" value="Beta-Casp"/>
    <property type="match status" value="1"/>
</dbReference>
<dbReference type="Pfam" id="PF16661">
    <property type="entry name" value="Lactamase_B_6"/>
    <property type="match status" value="1"/>
</dbReference>
<dbReference type="GO" id="GO:0008270">
    <property type="term" value="F:zinc ion binding"/>
    <property type="evidence" value="ECO:0007669"/>
    <property type="project" value="UniProtKB-UniRule"/>
</dbReference>
<protein>
    <recommendedName>
        <fullName evidence="12">Transcription termination factor FttA</fullName>
        <ecNumber evidence="12">3.1.-.-</ecNumber>
    </recommendedName>
</protein>
<feature type="region of interest" description="KHa" evidence="12">
    <location>
        <begin position="9"/>
        <end position="76"/>
    </location>
</feature>
<evidence type="ECO:0000256" key="4">
    <source>
        <dbReference type="ARBA" id="ARBA00022759"/>
    </source>
</evidence>
<keyword evidence="10 12" id="KW-0238">DNA-binding</keyword>
<feature type="binding site" evidence="12">
    <location>
        <position position="606"/>
    </location>
    <ligand>
        <name>Zn(2+)</name>
        <dbReference type="ChEBI" id="CHEBI:29105"/>
        <label>2</label>
    </ligand>
</feature>
<dbReference type="GO" id="GO:0004532">
    <property type="term" value="F:RNA exonuclease activity"/>
    <property type="evidence" value="ECO:0007669"/>
    <property type="project" value="UniProtKB-UniRule"/>
</dbReference>
<feature type="region of interest" description="Metallo-beta-lactamase N-terminus" evidence="12">
    <location>
        <begin position="185"/>
        <end position="389"/>
    </location>
</feature>
<gene>
    <name evidence="12" type="primary">fttA</name>
    <name evidence="15" type="ORF">ENO36_03275</name>
</gene>
<dbReference type="Gene3D" id="3.60.15.10">
    <property type="entry name" value="Ribonuclease Z/Hydroxyacylglutathione hydrolase-like"/>
    <property type="match status" value="1"/>
</dbReference>
<feature type="binding site" evidence="12">
    <location>
        <position position="253"/>
    </location>
    <ligand>
        <name>Zn(2+)</name>
        <dbReference type="ChEBI" id="CHEBI:29105"/>
        <label>2</label>
    </ligand>
</feature>
<evidence type="ECO:0000313" key="15">
    <source>
        <dbReference type="EMBL" id="HEU97860.1"/>
    </source>
</evidence>
<dbReference type="PANTHER" id="PTHR11203:SF51">
    <property type="entry name" value="CLEAVAGE AND POLYADENYLATION SPECIFICITY FACTOR"/>
    <property type="match status" value="1"/>
</dbReference>
<evidence type="ECO:0000256" key="10">
    <source>
        <dbReference type="ARBA" id="ARBA00023125"/>
    </source>
</evidence>
<name>A0A7C2YZJ1_9CREN</name>
<keyword evidence="7 12" id="KW-0269">Exonuclease</keyword>
<dbReference type="SUPFAM" id="SSF56281">
    <property type="entry name" value="Metallo-hydrolase/oxidoreductase"/>
    <property type="match status" value="1"/>
</dbReference>
<dbReference type="GO" id="GO:0006353">
    <property type="term" value="P:DNA-templated transcription termination"/>
    <property type="evidence" value="ECO:0007669"/>
    <property type="project" value="UniProtKB-UniRule"/>
</dbReference>
<feature type="domain" description="Metallo-beta-lactamase" evidence="13">
    <location>
        <begin position="198"/>
        <end position="420"/>
    </location>
</feature>
<dbReference type="InterPro" id="IPR001279">
    <property type="entry name" value="Metallo-B-lactamas"/>
</dbReference>
<dbReference type="InterPro" id="IPR019975">
    <property type="entry name" value="aCPSF1"/>
</dbReference>
<keyword evidence="8 12" id="KW-0694">RNA-binding</keyword>
<dbReference type="InterPro" id="IPR011108">
    <property type="entry name" value="RMMBL"/>
</dbReference>
<keyword evidence="1 12" id="KW-0806">Transcription termination</keyword>